<evidence type="ECO:0008006" key="3">
    <source>
        <dbReference type="Google" id="ProtNLM"/>
    </source>
</evidence>
<dbReference type="PANTHER" id="PTHR42923">
    <property type="entry name" value="PROTOPORPHYRINOGEN OXIDASE"/>
    <property type="match status" value="1"/>
</dbReference>
<comment type="caution">
    <text evidence="1">The sequence shown here is derived from an EMBL/GenBank/DDBJ whole genome shotgun (WGS) entry which is preliminary data.</text>
</comment>
<reference evidence="1 2" key="1">
    <citation type="submission" date="2019-06" db="EMBL/GenBank/DDBJ databases">
        <title>Draft genome sequence of the filamentous fungus Phialemoniopsis curvata isolated from diesel fuel.</title>
        <authorList>
            <person name="Varaljay V.A."/>
            <person name="Lyon W.J."/>
            <person name="Crouch A.L."/>
            <person name="Drake C.E."/>
            <person name="Hollomon J.M."/>
            <person name="Nadeau L.J."/>
            <person name="Nunn H.S."/>
            <person name="Stevenson B.S."/>
            <person name="Bojanowski C.L."/>
            <person name="Crookes-Goodson W.J."/>
        </authorList>
    </citation>
    <scope>NUCLEOTIDE SEQUENCE [LARGE SCALE GENOMIC DNA]</scope>
    <source>
        <strain evidence="1 2">D216</strain>
    </source>
</reference>
<accession>A0A507ARM0</accession>
<keyword evidence="2" id="KW-1185">Reference proteome</keyword>
<organism evidence="1 2">
    <name type="scientific">Thyridium curvatum</name>
    <dbReference type="NCBI Taxonomy" id="1093900"/>
    <lineage>
        <taxon>Eukaryota</taxon>
        <taxon>Fungi</taxon>
        <taxon>Dikarya</taxon>
        <taxon>Ascomycota</taxon>
        <taxon>Pezizomycotina</taxon>
        <taxon>Sordariomycetes</taxon>
        <taxon>Sordariomycetidae</taxon>
        <taxon>Thyridiales</taxon>
        <taxon>Thyridiaceae</taxon>
        <taxon>Thyridium</taxon>
    </lineage>
</organism>
<dbReference type="EMBL" id="SKBQ01000005">
    <property type="protein sequence ID" value="TPX10107.1"/>
    <property type="molecule type" value="Genomic_DNA"/>
</dbReference>
<evidence type="ECO:0000313" key="1">
    <source>
        <dbReference type="EMBL" id="TPX10107.1"/>
    </source>
</evidence>
<dbReference type="Pfam" id="PF13450">
    <property type="entry name" value="NAD_binding_8"/>
    <property type="match status" value="1"/>
</dbReference>
<dbReference type="InParanoid" id="A0A507ARM0"/>
<dbReference type="SUPFAM" id="SSF51905">
    <property type="entry name" value="FAD/NAD(P)-binding domain"/>
    <property type="match status" value="1"/>
</dbReference>
<dbReference type="PANTHER" id="PTHR42923:SF26">
    <property type="entry name" value="FMN REDUCTASE LOT6, PUTATIVE (AFU_ORTHOLOGUE AFUA_7G06600)-RELATED"/>
    <property type="match status" value="1"/>
</dbReference>
<protein>
    <recommendedName>
        <fullName evidence="3">FAD dependent oxidoreductase</fullName>
    </recommendedName>
</protein>
<dbReference type="InterPro" id="IPR036188">
    <property type="entry name" value="FAD/NAD-bd_sf"/>
</dbReference>
<dbReference type="OrthoDB" id="68575at2759"/>
<dbReference type="Gene3D" id="3.50.50.60">
    <property type="entry name" value="FAD/NAD(P)-binding domain"/>
    <property type="match status" value="1"/>
</dbReference>
<dbReference type="RefSeq" id="XP_030991818.1">
    <property type="nucleotide sequence ID" value="XM_031135369.1"/>
</dbReference>
<sequence>MAIYETILERDVVILGGGATGSFAAIALKDLGKSVVVVEKRDQLGGHTNTYADSATGKAVNFGVQIYHNTSVVRRFHQRLGITVAPLPRPTIKPLYVDFSKPVIVDNYTVSMVGPDYTDQLRKYPYLEDGFHLPDDVPEDLLLPWSEYATKYNIDQSQHAIFQAPGSPGDPSKRLAVYVFNFVNSLVLSAMKGDIVRNVNGDNSELFRNAHAEIGTENVLLGSNVTSATRSPSGIKLVVSTAEGEQTIHAKQLIVAAPPQASNLEPLGLDSREQKILGQVEGCPFYTGVITSTGLPTQFSYYGVGADAYYQAIQPPSVAYIMPSPAAPGHFFYGYTSLEPLGQNEVEARVRKSIRGLQTLLVANGSDTTAEPQFRAFADNTPFHMELSAESIRGGFYKEMDTLQGYRNTWYIGALSAITSSLLWSNTEAILPRIMSAIDGE</sequence>
<dbReference type="Proteomes" id="UP000319257">
    <property type="component" value="Unassembled WGS sequence"/>
</dbReference>
<name>A0A507ARM0_9PEZI</name>
<dbReference type="InterPro" id="IPR050464">
    <property type="entry name" value="Zeta_carotene_desat/Oxidored"/>
</dbReference>
<dbReference type="Gene3D" id="1.10.405.20">
    <property type="match status" value="1"/>
</dbReference>
<gene>
    <name evidence="1" type="ORF">E0L32_001304</name>
</gene>
<evidence type="ECO:0000313" key="2">
    <source>
        <dbReference type="Proteomes" id="UP000319257"/>
    </source>
</evidence>
<dbReference type="GeneID" id="41968751"/>
<dbReference type="Gene3D" id="3.30.70.1990">
    <property type="match status" value="1"/>
</dbReference>
<proteinExistence type="predicted"/>
<dbReference type="GO" id="GO:0016491">
    <property type="term" value="F:oxidoreductase activity"/>
    <property type="evidence" value="ECO:0007669"/>
    <property type="project" value="TreeGrafter"/>
</dbReference>
<dbReference type="AlphaFoldDB" id="A0A507ARM0"/>